<organism evidence="1">
    <name type="scientific">marine sediment metagenome</name>
    <dbReference type="NCBI Taxonomy" id="412755"/>
    <lineage>
        <taxon>unclassified sequences</taxon>
        <taxon>metagenomes</taxon>
        <taxon>ecological metagenomes</taxon>
    </lineage>
</organism>
<proteinExistence type="predicted"/>
<dbReference type="AlphaFoldDB" id="A0A0F8WGV3"/>
<protein>
    <submittedName>
        <fullName evidence="1">Uncharacterized protein</fullName>
    </submittedName>
</protein>
<dbReference type="EMBL" id="LAZR01069611">
    <property type="protein sequence ID" value="KKK47375.1"/>
    <property type="molecule type" value="Genomic_DNA"/>
</dbReference>
<evidence type="ECO:0000313" key="1">
    <source>
        <dbReference type="EMBL" id="KKK47375.1"/>
    </source>
</evidence>
<comment type="caution">
    <text evidence="1">The sequence shown here is derived from an EMBL/GenBank/DDBJ whole genome shotgun (WGS) entry which is preliminary data.</text>
</comment>
<gene>
    <name evidence="1" type="ORF">LCGC14_3155860</name>
</gene>
<reference evidence="1" key="1">
    <citation type="journal article" date="2015" name="Nature">
        <title>Complex archaea that bridge the gap between prokaryotes and eukaryotes.</title>
        <authorList>
            <person name="Spang A."/>
            <person name="Saw J.H."/>
            <person name="Jorgensen S.L."/>
            <person name="Zaremba-Niedzwiedzka K."/>
            <person name="Martijn J."/>
            <person name="Lind A.E."/>
            <person name="van Eijk R."/>
            <person name="Schleper C."/>
            <person name="Guy L."/>
            <person name="Ettema T.J."/>
        </authorList>
    </citation>
    <scope>NUCLEOTIDE SEQUENCE</scope>
</reference>
<name>A0A0F8WGV3_9ZZZZ</name>
<accession>A0A0F8WGV3</accession>
<feature type="non-terminal residue" evidence="1">
    <location>
        <position position="1"/>
    </location>
</feature>
<sequence>NSLTKDGSIIGYRLKGRVLYKEADINRALVKIESIKYRRSQ</sequence>